<evidence type="ECO:0000256" key="1">
    <source>
        <dbReference type="SAM" id="SignalP"/>
    </source>
</evidence>
<evidence type="ECO:0000313" key="3">
    <source>
        <dbReference type="Proteomes" id="UP000001805"/>
    </source>
</evidence>
<organism evidence="2 3">
    <name type="scientific">Neurospora crassa (strain ATCC 24698 / 74-OR23-1A / CBS 708.71 / DSM 1257 / FGSC 987)</name>
    <dbReference type="NCBI Taxonomy" id="367110"/>
    <lineage>
        <taxon>Eukaryota</taxon>
        <taxon>Fungi</taxon>
        <taxon>Dikarya</taxon>
        <taxon>Ascomycota</taxon>
        <taxon>Pezizomycotina</taxon>
        <taxon>Sordariomycetes</taxon>
        <taxon>Sordariomycetidae</taxon>
        <taxon>Sordariales</taxon>
        <taxon>Sordariaceae</taxon>
        <taxon>Neurospora</taxon>
    </lineage>
</organism>
<sequence length="100" mass="11424">MAQPSLSVALQTCLCLCLCLSAVLPASQCPKHVPVPLRSSNTNCSGVGVNPIRPWNCCRLWRYWSVALCRVTMVWMPRLVPRKRKEIRCFRRGNPARWID</sequence>
<dbReference type="KEGG" id="ncr:NCU05052"/>
<dbReference type="InParanoid" id="Q7RXD2"/>
<dbReference type="HOGENOM" id="CLU_2306820_0_0_1"/>
<dbReference type="RefSeq" id="XP_956426.1">
    <property type="nucleotide sequence ID" value="XM_951333.1"/>
</dbReference>
<gene>
    <name evidence="2" type="ORF">NCU05052</name>
</gene>
<name>Q7RXD2_NEUCR</name>
<dbReference type="OrthoDB" id="4934715at2759"/>
<dbReference type="GeneID" id="3872585"/>
<dbReference type="EMBL" id="CM002241">
    <property type="protein sequence ID" value="EAA27190.1"/>
    <property type="molecule type" value="Genomic_DNA"/>
</dbReference>
<feature type="signal peptide" evidence="1">
    <location>
        <begin position="1"/>
        <end position="25"/>
    </location>
</feature>
<feature type="chain" id="PRO_5004290896" description="Secreted protein" evidence="1">
    <location>
        <begin position="26"/>
        <end position="100"/>
    </location>
</feature>
<evidence type="ECO:0000313" key="2">
    <source>
        <dbReference type="EMBL" id="EAA27190.1"/>
    </source>
</evidence>
<dbReference type="PaxDb" id="5141-EFNCRP00000001449"/>
<dbReference type="AlphaFoldDB" id="Q7RXD2"/>
<dbReference type="VEuPathDB" id="FungiDB:NCU05052"/>
<evidence type="ECO:0008006" key="4">
    <source>
        <dbReference type="Google" id="ProtNLM"/>
    </source>
</evidence>
<keyword evidence="3" id="KW-1185">Reference proteome</keyword>
<keyword evidence="1" id="KW-0732">Signal</keyword>
<proteinExistence type="predicted"/>
<dbReference type="Proteomes" id="UP000001805">
    <property type="component" value="Chromosome 5, Linkage Group VI"/>
</dbReference>
<accession>Q7RXD2</accession>
<reference evidence="2 3" key="1">
    <citation type="journal article" date="2003" name="Nature">
        <title>The genome sequence of the filamentous fungus Neurospora crassa.</title>
        <authorList>
            <person name="Galagan J.E."/>
            <person name="Calvo S.E."/>
            <person name="Borkovich K.A."/>
            <person name="Selker E.U."/>
            <person name="Read N.D."/>
            <person name="Jaffe D."/>
            <person name="FitzHugh W."/>
            <person name="Ma L.J."/>
            <person name="Smirnov S."/>
            <person name="Purcell S."/>
            <person name="Rehman B."/>
            <person name="Elkins T."/>
            <person name="Engels R."/>
            <person name="Wang S."/>
            <person name="Nielsen C.B."/>
            <person name="Butler J."/>
            <person name="Endrizzi M."/>
            <person name="Qui D."/>
            <person name="Ianakiev P."/>
            <person name="Bell-Pedersen D."/>
            <person name="Nelson M.A."/>
            <person name="Werner-Washburne M."/>
            <person name="Selitrennikoff C.P."/>
            <person name="Kinsey J.A."/>
            <person name="Braun E.L."/>
            <person name="Zelter A."/>
            <person name="Schulte U."/>
            <person name="Kothe G.O."/>
            <person name="Jedd G."/>
            <person name="Mewes W."/>
            <person name="Staben C."/>
            <person name="Marcotte E."/>
            <person name="Greenberg D."/>
            <person name="Roy A."/>
            <person name="Foley K."/>
            <person name="Naylor J."/>
            <person name="Stange-Thomann N."/>
            <person name="Barrett R."/>
            <person name="Gnerre S."/>
            <person name="Kamal M."/>
            <person name="Kamvysselis M."/>
            <person name="Mauceli E."/>
            <person name="Bielke C."/>
            <person name="Rudd S."/>
            <person name="Frishman D."/>
            <person name="Krystofova S."/>
            <person name="Rasmussen C."/>
            <person name="Metzenberg R.L."/>
            <person name="Perkins D.D."/>
            <person name="Kroken S."/>
            <person name="Cogoni C."/>
            <person name="Macino G."/>
            <person name="Catcheside D."/>
            <person name="Li W."/>
            <person name="Pratt R.J."/>
            <person name="Osmani S.A."/>
            <person name="DeSouza C.P."/>
            <person name="Glass L."/>
            <person name="Orbach M.J."/>
            <person name="Berglund J.A."/>
            <person name="Voelker R."/>
            <person name="Yarden O."/>
            <person name="Plamann M."/>
            <person name="Seiler S."/>
            <person name="Dunlap J."/>
            <person name="Radford A."/>
            <person name="Aramayo R."/>
            <person name="Natvig D.O."/>
            <person name="Alex L.A."/>
            <person name="Mannhaupt G."/>
            <person name="Ebbole D.J."/>
            <person name="Freitag M."/>
            <person name="Paulsen I."/>
            <person name="Sachs M.S."/>
            <person name="Lander E.S."/>
            <person name="Nusbaum C."/>
            <person name="Birren B."/>
        </authorList>
    </citation>
    <scope>NUCLEOTIDE SEQUENCE [LARGE SCALE GENOMIC DNA]</scope>
    <source>
        <strain evidence="3">ATCC 24698 / 74-OR23-1A / CBS 708.71 / DSM 1257 / FGSC 987</strain>
    </source>
</reference>
<protein>
    <recommendedName>
        <fullName evidence="4">Secreted protein</fullName>
    </recommendedName>
</protein>